<dbReference type="GO" id="GO:0005737">
    <property type="term" value="C:cytoplasm"/>
    <property type="evidence" value="ECO:0007669"/>
    <property type="project" value="TreeGrafter"/>
</dbReference>
<evidence type="ECO:0000313" key="3">
    <source>
        <dbReference type="Proteomes" id="UP000092124"/>
    </source>
</evidence>
<gene>
    <name evidence="2" type="ORF">A6R68_03640</name>
</gene>
<reference evidence="2 3" key="1">
    <citation type="submission" date="2016-06" db="EMBL/GenBank/DDBJ databases">
        <title>The Draft Genome Sequence and Annotation of the Desert Woodrat Neotoma lepida.</title>
        <authorList>
            <person name="Campbell M."/>
            <person name="Oakeson K.F."/>
            <person name="Yandell M."/>
            <person name="Halpert J.R."/>
            <person name="Dearing D."/>
        </authorList>
    </citation>
    <scope>NUCLEOTIDE SEQUENCE [LARGE SCALE GENOMIC DNA]</scope>
    <source>
        <strain evidence="2">417</strain>
        <tissue evidence="2">Liver</tissue>
    </source>
</reference>
<evidence type="ECO:0000313" key="2">
    <source>
        <dbReference type="EMBL" id="OBS67819.1"/>
    </source>
</evidence>
<dbReference type="PROSITE" id="PS50082">
    <property type="entry name" value="WD_REPEATS_2"/>
    <property type="match status" value="1"/>
</dbReference>
<dbReference type="SUPFAM" id="SSF50978">
    <property type="entry name" value="WD40 repeat-like"/>
    <property type="match status" value="1"/>
</dbReference>
<dbReference type="EMBL" id="LZPO01076930">
    <property type="protein sequence ID" value="OBS67819.1"/>
    <property type="molecule type" value="Genomic_DNA"/>
</dbReference>
<dbReference type="InterPro" id="IPR015943">
    <property type="entry name" value="WD40/YVTN_repeat-like_dom_sf"/>
</dbReference>
<dbReference type="PANTHER" id="PTHR44099:SF3">
    <property type="entry name" value="WD REPEAT-CONTAINING PROTEIN 7"/>
    <property type="match status" value="1"/>
</dbReference>
<sequence>TIHGHKGPITAVSFAPDGRYLATYSNTDSHISFWQDAENTVSNLTEKERLLSRDFTLKETQ</sequence>
<dbReference type="AlphaFoldDB" id="A0A1A6GPM8"/>
<name>A0A1A6GPM8_NEOLE</name>
<comment type="caution">
    <text evidence="2">The sequence shown here is derived from an EMBL/GenBank/DDBJ whole genome shotgun (WGS) entry which is preliminary data.</text>
</comment>
<dbReference type="STRING" id="56216.A0A1A6GPM8"/>
<feature type="repeat" description="WD" evidence="1">
    <location>
        <begin position="2"/>
        <end position="35"/>
    </location>
</feature>
<dbReference type="Gene3D" id="2.130.10.10">
    <property type="entry name" value="YVTN repeat-like/Quinoprotein amine dehydrogenase"/>
    <property type="match status" value="1"/>
</dbReference>
<proteinExistence type="predicted"/>
<protein>
    <submittedName>
        <fullName evidence="2">Uncharacterized protein</fullName>
    </submittedName>
</protein>
<dbReference type="PANTHER" id="PTHR44099">
    <property type="entry name" value="RABCONNECTIN-3B, ISOFORM A"/>
    <property type="match status" value="1"/>
</dbReference>
<feature type="non-terminal residue" evidence="2">
    <location>
        <position position="1"/>
    </location>
</feature>
<keyword evidence="1" id="KW-0853">WD repeat</keyword>
<evidence type="ECO:0000256" key="1">
    <source>
        <dbReference type="PROSITE-ProRule" id="PRU00221"/>
    </source>
</evidence>
<dbReference type="Pfam" id="PF00400">
    <property type="entry name" value="WD40"/>
    <property type="match status" value="1"/>
</dbReference>
<dbReference type="InterPro" id="IPR049916">
    <property type="entry name" value="WDR72-like"/>
</dbReference>
<feature type="non-terminal residue" evidence="2">
    <location>
        <position position="61"/>
    </location>
</feature>
<accession>A0A1A6GPM8</accession>
<dbReference type="Proteomes" id="UP000092124">
    <property type="component" value="Unassembled WGS sequence"/>
</dbReference>
<keyword evidence="3" id="KW-1185">Reference proteome</keyword>
<organism evidence="2 3">
    <name type="scientific">Neotoma lepida</name>
    <name type="common">Desert woodrat</name>
    <dbReference type="NCBI Taxonomy" id="56216"/>
    <lineage>
        <taxon>Eukaryota</taxon>
        <taxon>Metazoa</taxon>
        <taxon>Chordata</taxon>
        <taxon>Craniata</taxon>
        <taxon>Vertebrata</taxon>
        <taxon>Euteleostomi</taxon>
        <taxon>Mammalia</taxon>
        <taxon>Eutheria</taxon>
        <taxon>Euarchontoglires</taxon>
        <taxon>Glires</taxon>
        <taxon>Rodentia</taxon>
        <taxon>Myomorpha</taxon>
        <taxon>Muroidea</taxon>
        <taxon>Cricetidae</taxon>
        <taxon>Neotominae</taxon>
        <taxon>Neotoma</taxon>
    </lineage>
</organism>
<dbReference type="InterPro" id="IPR036322">
    <property type="entry name" value="WD40_repeat_dom_sf"/>
</dbReference>
<dbReference type="InterPro" id="IPR001680">
    <property type="entry name" value="WD40_rpt"/>
</dbReference>
<dbReference type="OrthoDB" id="338622at2759"/>